<dbReference type="EMBL" id="MK500304">
    <property type="protein sequence ID" value="QBK85147.1"/>
    <property type="molecule type" value="Genomic_DNA"/>
</dbReference>
<gene>
    <name evidence="1" type="ORF">LCDPAC02_03460</name>
</gene>
<sequence>MFKKMKTYLNYNYNRLYDLYKNLRHKIFFLKEYCVYIALRIPKDLEITIGGIYKYNICKIRNIIKKIQNLRSKIKYIKIKYPKRTRFESDKNIFCLDRNGKRNIDIYEIVEFKNIFEITFEISLRNNIINFQIECNLDYNYITSTIYISKKNEMYIFERTCYQYYKIDTIDEEIKGMLKSIDRIMKLSKFTIKNQLYIEYLNFIFHKKQFELCCYTILSKYGKKKVANIDV</sequence>
<accession>A0A481YQF8</accession>
<protein>
    <submittedName>
        <fullName evidence="1">Uncharacterized protein</fullName>
    </submittedName>
</protein>
<evidence type="ECO:0000313" key="1">
    <source>
        <dbReference type="EMBL" id="QBK85147.1"/>
    </source>
</evidence>
<name>A0A481YQF8_9VIRU</name>
<proteinExistence type="predicted"/>
<organism evidence="1">
    <name type="scientific">Pithovirus LCDPAC02</name>
    <dbReference type="NCBI Taxonomy" id="2506601"/>
    <lineage>
        <taxon>Viruses</taxon>
        <taxon>Pithoviruses</taxon>
    </lineage>
</organism>
<reference evidence="1" key="1">
    <citation type="journal article" date="2019" name="MBio">
        <title>Virus Genomes from Deep Sea Sediments Expand the Ocean Megavirome and Support Independent Origins of Viral Gigantism.</title>
        <authorList>
            <person name="Backstrom D."/>
            <person name="Yutin N."/>
            <person name="Jorgensen S.L."/>
            <person name="Dharamshi J."/>
            <person name="Homa F."/>
            <person name="Zaremba-Niedwiedzka K."/>
            <person name="Spang A."/>
            <person name="Wolf Y.I."/>
            <person name="Koonin E.V."/>
            <person name="Ettema T.J."/>
        </authorList>
    </citation>
    <scope>NUCLEOTIDE SEQUENCE</scope>
</reference>